<organism evidence="11 12">
    <name type="scientific">Elysia crispata</name>
    <name type="common">lettuce slug</name>
    <dbReference type="NCBI Taxonomy" id="231223"/>
    <lineage>
        <taxon>Eukaryota</taxon>
        <taxon>Metazoa</taxon>
        <taxon>Spiralia</taxon>
        <taxon>Lophotrochozoa</taxon>
        <taxon>Mollusca</taxon>
        <taxon>Gastropoda</taxon>
        <taxon>Heterobranchia</taxon>
        <taxon>Euthyneura</taxon>
        <taxon>Panpulmonata</taxon>
        <taxon>Sacoglossa</taxon>
        <taxon>Placobranchoidea</taxon>
        <taxon>Plakobranchidae</taxon>
        <taxon>Elysia</taxon>
    </lineage>
</organism>
<evidence type="ECO:0000256" key="9">
    <source>
        <dbReference type="SAM" id="SignalP"/>
    </source>
</evidence>
<feature type="repeat" description="LDL-receptor class B" evidence="6">
    <location>
        <begin position="219"/>
        <end position="261"/>
    </location>
</feature>
<gene>
    <name evidence="11" type="ORF">RRG08_019941</name>
</gene>
<dbReference type="PROSITE" id="PS51120">
    <property type="entry name" value="LDLRB"/>
    <property type="match status" value="5"/>
</dbReference>
<dbReference type="Proteomes" id="UP001283361">
    <property type="component" value="Unassembled WGS sequence"/>
</dbReference>
<dbReference type="EMBL" id="JAWDGP010007215">
    <property type="protein sequence ID" value="KAK3727936.1"/>
    <property type="molecule type" value="Genomic_DNA"/>
</dbReference>
<keyword evidence="8" id="KW-0812">Transmembrane</keyword>
<protein>
    <recommendedName>
        <fullName evidence="10">EGF-like domain-containing protein</fullName>
    </recommendedName>
</protein>
<name>A0AAE0XZX2_9GAST</name>
<feature type="domain" description="EGF-like" evidence="10">
    <location>
        <begin position="966"/>
        <end position="981"/>
    </location>
</feature>
<feature type="repeat" description="LDL-receptor class B" evidence="6">
    <location>
        <begin position="807"/>
        <end position="853"/>
    </location>
</feature>
<evidence type="ECO:0000256" key="8">
    <source>
        <dbReference type="SAM" id="Phobius"/>
    </source>
</evidence>
<dbReference type="SUPFAM" id="SSF63825">
    <property type="entry name" value="YWTD domain"/>
    <property type="match status" value="3"/>
</dbReference>
<dbReference type="Gene3D" id="2.120.10.30">
    <property type="entry name" value="TolB, C-terminal domain"/>
    <property type="match status" value="3"/>
</dbReference>
<comment type="caution">
    <text evidence="11">The sequence shown here is derived from an EMBL/GenBank/DDBJ whole genome shotgun (WGS) entry which is preliminary data.</text>
</comment>
<evidence type="ECO:0000256" key="6">
    <source>
        <dbReference type="PROSITE-ProRule" id="PRU00461"/>
    </source>
</evidence>
<keyword evidence="3" id="KW-0677">Repeat</keyword>
<keyword evidence="8" id="KW-1133">Transmembrane helix</keyword>
<evidence type="ECO:0000256" key="4">
    <source>
        <dbReference type="ARBA" id="ARBA00023157"/>
    </source>
</evidence>
<dbReference type="SMART" id="SM00135">
    <property type="entry name" value="LY"/>
    <property type="match status" value="12"/>
</dbReference>
<sequence>MDTFLLVLLIGPVLKIHTSQGAVISHETNLIWAQTSRSTIPGNARLMSIPGDPDLWMTTQKPSVNHIAAPHFTWGFRALAFHWEDQLLFWSEGTNKKIQSLVLNGSLDTTTLFAGTSSEVYGLTVDWLSRNLYFTDGLYNWIMMTSTLPGRPGYKIVVQDGLDSPHGLAVHPSLGYLFWSDWGARPKIERSSLIGEGRNIILDIGLVKPQGLTIDYSTNRLYWTDADKGTLETADLHGRGQKVLHAAEGANFFGIAIFDNFLFVTEKTYGRLEVYNHKEKVKTFSLGGEPWDILMYDNSSQPVTSSQCSDKDCEQLCIYDAVQGATCLCGEGYLPEDPEARSCKPSQKFVHPSHFYAIGDSICHYPANMADMSLENLTLSTQCFLGNKQHTPGYMTLTYDAGENMLYVFSNTSRTILRLPLELGAKANPIEGGTGEVKGMSLDWVSGNLYWTDTTQRSIMVSKKTGQYQKVVLDRLNTPVGIAAHPGRGKIFWSDHGHLPVIAASVEKANMDGSEREVIMAGLVWEPNQLFIDFKQDSLYWSDSMKAHVRKLDLESGRITVIYASTGVKFYGISVFNDYLMWTDTHNLNGVHMARMDKKEKVRGIIHPNVGHAADLITFDLRNQPDISNPCSENVTKCAQLCLLSSQKQPKCYCTLGYTLSEDGFTCYTSPISDNFLLVSDAYQKKIFQMDLSTKKIQAVDVDTENMAISIDYDPTSKMMFWSDNMAKEIKEATIEGNYEKTIMYFNSSTKCDGIAVDYINRLLFFTDTGNKLIGVTSIEFDLIIYAYVITDDLEQPRDIVVSPNEGYIYWSDWGFRNPGIFRSDMDGSNRTVIYKPKLKRAWINGLALDWKENILYWVDAAADTISAINLETNKILVLWTDDKAHFFSIDVIGQYLYVSDWMKKYILRMPKTGGTDLVPYGVRNFSRVHGIKGHSQSETLTGKSVCSSSPCEHLCLPRADGQFTCRCAEGYKSLMEGRLCKEVATTTESSVTASTAKKATKPVAPSSASSTKSSTQDSTKSSFSSTSLPSRMPQETTQPPVTAFITKLPITMATAKIRPSSSTAVNTKVPYSGSEKTETTIATESGRNTTVARSTSPGKGAAVSTVTVAIIVCCILSALIIISIIVAYRKKYFYKVSHGKLLEEQSPASYYQIAFSGQGDNVTFDSRGGIENPTYDFLNEPKEDEDGS</sequence>
<feature type="transmembrane region" description="Helical" evidence="8">
    <location>
        <begin position="1102"/>
        <end position="1129"/>
    </location>
</feature>
<proteinExistence type="predicted"/>
<keyword evidence="1" id="KW-0245">EGF-like domain</keyword>
<feature type="repeat" description="LDL-receptor class B" evidence="6">
    <location>
        <begin position="447"/>
        <end position="488"/>
    </location>
</feature>
<dbReference type="SUPFAM" id="SSF57184">
    <property type="entry name" value="Growth factor receptor domain"/>
    <property type="match status" value="1"/>
</dbReference>
<feature type="signal peptide" evidence="9">
    <location>
        <begin position="1"/>
        <end position="21"/>
    </location>
</feature>
<feature type="compositionally biased region" description="Low complexity" evidence="7">
    <location>
        <begin position="991"/>
        <end position="1031"/>
    </location>
</feature>
<keyword evidence="2 9" id="KW-0732">Signal</keyword>
<feature type="chain" id="PRO_5042079286" description="EGF-like domain-containing protein" evidence="9">
    <location>
        <begin position="22"/>
        <end position="1189"/>
    </location>
</feature>
<keyword evidence="5" id="KW-0325">Glycoprotein</keyword>
<dbReference type="AlphaFoldDB" id="A0AAE0XZX2"/>
<dbReference type="SMART" id="SM00181">
    <property type="entry name" value="EGF"/>
    <property type="match status" value="3"/>
</dbReference>
<dbReference type="PANTHER" id="PTHR46513">
    <property type="entry name" value="VITELLOGENIN RECEPTOR-LIKE PROTEIN-RELATED-RELATED"/>
    <property type="match status" value="1"/>
</dbReference>
<keyword evidence="12" id="KW-1185">Reference proteome</keyword>
<accession>A0AAE0XZX2</accession>
<evidence type="ECO:0000259" key="10">
    <source>
        <dbReference type="PROSITE" id="PS01186"/>
    </source>
</evidence>
<keyword evidence="4" id="KW-1015">Disulfide bond</keyword>
<evidence type="ECO:0000313" key="11">
    <source>
        <dbReference type="EMBL" id="KAK3727936.1"/>
    </source>
</evidence>
<dbReference type="FunFam" id="2.120.10.30:FF:000241">
    <property type="entry name" value="Low-density lipoprotein receptor-related protein 6"/>
    <property type="match status" value="2"/>
</dbReference>
<evidence type="ECO:0000256" key="7">
    <source>
        <dbReference type="SAM" id="MobiDB-lite"/>
    </source>
</evidence>
<feature type="repeat" description="LDL-receptor class B" evidence="6">
    <location>
        <begin position="489"/>
        <end position="536"/>
    </location>
</feature>
<dbReference type="InterPro" id="IPR050778">
    <property type="entry name" value="Cueball_EGF_LRP_Nidogen"/>
</dbReference>
<dbReference type="PROSITE" id="PS01186">
    <property type="entry name" value="EGF_2"/>
    <property type="match status" value="1"/>
</dbReference>
<dbReference type="InterPro" id="IPR011042">
    <property type="entry name" value="6-blade_b-propeller_TolB-like"/>
</dbReference>
<dbReference type="InterPro" id="IPR000742">
    <property type="entry name" value="EGF"/>
</dbReference>
<keyword evidence="8" id="KW-0472">Membrane</keyword>
<dbReference type="SUPFAM" id="SSF57196">
    <property type="entry name" value="EGF/Laminin"/>
    <property type="match status" value="1"/>
</dbReference>
<dbReference type="Pfam" id="PF00058">
    <property type="entry name" value="Ldl_recept_b"/>
    <property type="match status" value="2"/>
</dbReference>
<evidence type="ECO:0000256" key="5">
    <source>
        <dbReference type="ARBA" id="ARBA00023180"/>
    </source>
</evidence>
<dbReference type="InterPro" id="IPR009030">
    <property type="entry name" value="Growth_fac_rcpt_cys_sf"/>
</dbReference>
<evidence type="ECO:0000256" key="3">
    <source>
        <dbReference type="ARBA" id="ARBA00022737"/>
    </source>
</evidence>
<dbReference type="InterPro" id="IPR000033">
    <property type="entry name" value="LDLR_classB_rpt"/>
</dbReference>
<evidence type="ECO:0000256" key="2">
    <source>
        <dbReference type="ARBA" id="ARBA00022729"/>
    </source>
</evidence>
<reference evidence="11" key="1">
    <citation type="journal article" date="2023" name="G3 (Bethesda)">
        <title>A reference genome for the long-term kleptoplast-retaining sea slug Elysia crispata morphotype clarki.</title>
        <authorList>
            <person name="Eastman K.E."/>
            <person name="Pendleton A.L."/>
            <person name="Shaikh M.A."/>
            <person name="Suttiyut T."/>
            <person name="Ogas R."/>
            <person name="Tomko P."/>
            <person name="Gavelis G."/>
            <person name="Widhalm J.R."/>
            <person name="Wisecaver J.H."/>
        </authorList>
    </citation>
    <scope>NUCLEOTIDE SEQUENCE</scope>
    <source>
        <strain evidence="11">ECLA1</strain>
    </source>
</reference>
<dbReference type="FunFam" id="2.120.10.30:FF:000132">
    <property type="entry name" value="Uncharacterized protein"/>
    <property type="match status" value="1"/>
</dbReference>
<evidence type="ECO:0000256" key="1">
    <source>
        <dbReference type="ARBA" id="ARBA00022536"/>
    </source>
</evidence>
<evidence type="ECO:0000313" key="12">
    <source>
        <dbReference type="Proteomes" id="UP001283361"/>
    </source>
</evidence>
<feature type="repeat" description="LDL-receptor class B" evidence="6">
    <location>
        <begin position="175"/>
        <end position="218"/>
    </location>
</feature>
<feature type="region of interest" description="Disordered" evidence="7">
    <location>
        <begin position="991"/>
        <end position="1041"/>
    </location>
</feature>